<keyword evidence="3" id="KW-1185">Reference proteome</keyword>
<dbReference type="EMBL" id="JAFCIX010000249">
    <property type="protein sequence ID" value="KAH6596053.1"/>
    <property type="molecule type" value="Genomic_DNA"/>
</dbReference>
<reference evidence="2 3" key="1">
    <citation type="submission" date="2021-02" db="EMBL/GenBank/DDBJ databases">
        <title>Variation within the Batrachochytrium salamandrivorans European outbreak.</title>
        <authorList>
            <person name="Kelly M."/>
            <person name="Pasmans F."/>
            <person name="Shea T.P."/>
            <person name="Munoz J.F."/>
            <person name="Carranza S."/>
            <person name="Cuomo C.A."/>
            <person name="Martel A."/>
        </authorList>
    </citation>
    <scope>NUCLEOTIDE SEQUENCE [LARGE SCALE GENOMIC DNA]</scope>
    <source>
        <strain evidence="2 3">AMFP18/2</strain>
    </source>
</reference>
<name>A0ABQ8FFK9_9FUNG</name>
<organism evidence="2 3">
    <name type="scientific">Batrachochytrium salamandrivorans</name>
    <dbReference type="NCBI Taxonomy" id="1357716"/>
    <lineage>
        <taxon>Eukaryota</taxon>
        <taxon>Fungi</taxon>
        <taxon>Fungi incertae sedis</taxon>
        <taxon>Chytridiomycota</taxon>
        <taxon>Chytridiomycota incertae sedis</taxon>
        <taxon>Chytridiomycetes</taxon>
        <taxon>Rhizophydiales</taxon>
        <taxon>Rhizophydiales incertae sedis</taxon>
        <taxon>Batrachochytrium</taxon>
    </lineage>
</organism>
<evidence type="ECO:0000313" key="3">
    <source>
        <dbReference type="Proteomes" id="UP001648503"/>
    </source>
</evidence>
<dbReference type="Proteomes" id="UP001648503">
    <property type="component" value="Unassembled WGS sequence"/>
</dbReference>
<evidence type="ECO:0008006" key="4">
    <source>
        <dbReference type="Google" id="ProtNLM"/>
    </source>
</evidence>
<dbReference type="PANTHER" id="PTHR31854">
    <property type="entry name" value="TUBULIN POLYGLUTAMYLASE COMPLEX SUBUNIT 2"/>
    <property type="match status" value="1"/>
</dbReference>
<gene>
    <name evidence="2" type="ORF">BASA50_005350</name>
</gene>
<evidence type="ECO:0000256" key="1">
    <source>
        <dbReference type="SAM" id="MobiDB-lite"/>
    </source>
</evidence>
<feature type="region of interest" description="Disordered" evidence="1">
    <location>
        <begin position="405"/>
        <end position="442"/>
    </location>
</feature>
<accession>A0ABQ8FFK9</accession>
<proteinExistence type="predicted"/>
<dbReference type="PANTHER" id="PTHR31854:SF2">
    <property type="entry name" value="TUBULIN POLYGLUTAMYLASE COMPLEX SUBUNIT 2"/>
    <property type="match status" value="1"/>
</dbReference>
<feature type="compositionally biased region" description="Low complexity" evidence="1">
    <location>
        <begin position="410"/>
        <end position="422"/>
    </location>
</feature>
<protein>
    <recommendedName>
        <fullName evidence="4">Knr4/Smi1-like domain-containing protein</fullName>
    </recommendedName>
</protein>
<sequence>MTPQQMADAMLSGTISYLESCPSITNIKLLTHTPCPKALLMQWEHIHGDGVFSLPKDLASFLLYSNGLSLIWNTVIGSSVKPLGRIHINSLEYIVPVDKQSIQGAYLSDERAYHGRPIKGFVLDDCLPFGQVCICYISDASPSHKGHGDAGSGHQPTSDNTVIPQIWLYESSTSKWTYVAESFSAYYRLMIANLGIHGWQMAYSSSGLSPCTSDWLCMYAPTRAALYRKHHTSKLRGSLEACRGIVRHSETQQPTALKINGSFIDEAKICVDPMNRKPPVDTGYSPSDIMGSPIPTSIITRNAAKIRLIKAGLLEPPHQDQDLSLEKDATGLHSGGQLESVYSSTDARLASSNQRYFDLEKVIRLVQMGGKESTQQSTSSLCPVPHLKPQSKQCGSVHTADIAGSVRPFSSSSTSSSSSSSSYPASMHSRRGRSHPNIFAFR</sequence>
<evidence type="ECO:0000313" key="2">
    <source>
        <dbReference type="EMBL" id="KAH6596053.1"/>
    </source>
</evidence>
<dbReference type="InterPro" id="IPR039231">
    <property type="entry name" value="TPGS2"/>
</dbReference>
<comment type="caution">
    <text evidence="2">The sequence shown here is derived from an EMBL/GenBank/DDBJ whole genome shotgun (WGS) entry which is preliminary data.</text>
</comment>